<organism evidence="3 4">
    <name type="scientific">Nezara viridula</name>
    <name type="common">Southern green stink bug</name>
    <name type="synonym">Cimex viridulus</name>
    <dbReference type="NCBI Taxonomy" id="85310"/>
    <lineage>
        <taxon>Eukaryota</taxon>
        <taxon>Metazoa</taxon>
        <taxon>Ecdysozoa</taxon>
        <taxon>Arthropoda</taxon>
        <taxon>Hexapoda</taxon>
        <taxon>Insecta</taxon>
        <taxon>Pterygota</taxon>
        <taxon>Neoptera</taxon>
        <taxon>Paraneoptera</taxon>
        <taxon>Hemiptera</taxon>
        <taxon>Heteroptera</taxon>
        <taxon>Panheteroptera</taxon>
        <taxon>Pentatomomorpha</taxon>
        <taxon>Pentatomoidea</taxon>
        <taxon>Pentatomidae</taxon>
        <taxon>Pentatominae</taxon>
        <taxon>Nezara</taxon>
    </lineage>
</organism>
<name>A0A9P0HJU8_NEZVI</name>
<dbReference type="InterPro" id="IPR006145">
    <property type="entry name" value="PsdUridine_synth_RsuA/RluA"/>
</dbReference>
<dbReference type="GO" id="GO:0009982">
    <property type="term" value="F:pseudouridine synthase activity"/>
    <property type="evidence" value="ECO:0007669"/>
    <property type="project" value="InterPro"/>
</dbReference>
<accession>A0A9P0HJU8</accession>
<dbReference type="PANTHER" id="PTHR21600">
    <property type="entry name" value="MITOCHONDRIAL RNA PSEUDOURIDINE SYNTHASE"/>
    <property type="match status" value="1"/>
</dbReference>
<dbReference type="SUPFAM" id="SSF55120">
    <property type="entry name" value="Pseudouridine synthase"/>
    <property type="match status" value="1"/>
</dbReference>
<proteinExistence type="inferred from homology"/>
<dbReference type="AlphaFoldDB" id="A0A9P0HJU8"/>
<dbReference type="Proteomes" id="UP001152798">
    <property type="component" value="Chromosome 5"/>
</dbReference>
<dbReference type="GO" id="GO:0003723">
    <property type="term" value="F:RNA binding"/>
    <property type="evidence" value="ECO:0007669"/>
    <property type="project" value="InterPro"/>
</dbReference>
<dbReference type="Gene3D" id="3.30.2350.10">
    <property type="entry name" value="Pseudouridine synthase"/>
    <property type="match status" value="1"/>
</dbReference>
<comment type="similarity">
    <text evidence="1">Belongs to the pseudouridine synthase RluA family.</text>
</comment>
<reference evidence="3" key="1">
    <citation type="submission" date="2022-01" db="EMBL/GenBank/DDBJ databases">
        <authorList>
            <person name="King R."/>
        </authorList>
    </citation>
    <scope>NUCLEOTIDE SEQUENCE</scope>
</reference>
<keyword evidence="4" id="KW-1185">Reference proteome</keyword>
<evidence type="ECO:0000313" key="3">
    <source>
        <dbReference type="EMBL" id="CAH1402831.1"/>
    </source>
</evidence>
<sequence>MGLFNVILRCIYRLERIWSFVISKLCNPSSQKIEVLHLSDNFLVINKGHDIVINSNDPHVAESLHSILSKLYPTLVNPKLRHYFHFVHRLDFVTSGVLCLALNKKAASAAAQCFEKRLTKKYYMALVRGHVSEEVIDIKAAIGECSSEKNGNHKMCVEDDTECLAPRTAFTRLIVLERGIFAAYPASKVMLRPVTGRRHQLRVHCHYLGHTIVGDYTYSSGKDVNPDRTFLHALRLILPNAVEPLDIMTSDPFQNINKTNSWVPVERINNLQAAFTKIEHNIP</sequence>
<evidence type="ECO:0000259" key="2">
    <source>
        <dbReference type="Pfam" id="PF00849"/>
    </source>
</evidence>
<evidence type="ECO:0000256" key="1">
    <source>
        <dbReference type="ARBA" id="ARBA00010876"/>
    </source>
</evidence>
<gene>
    <name evidence="3" type="ORF">NEZAVI_LOCUS11559</name>
</gene>
<dbReference type="PANTHER" id="PTHR21600:SF87">
    <property type="entry name" value="RNA PSEUDOURIDYLATE SYNTHASE DOMAIN-CONTAINING PROTEIN 1"/>
    <property type="match status" value="1"/>
</dbReference>
<dbReference type="InterPro" id="IPR050188">
    <property type="entry name" value="RluA_PseudoU_synthase"/>
</dbReference>
<dbReference type="EMBL" id="OV725081">
    <property type="protein sequence ID" value="CAH1402831.1"/>
    <property type="molecule type" value="Genomic_DNA"/>
</dbReference>
<dbReference type="Pfam" id="PF00849">
    <property type="entry name" value="PseudoU_synth_2"/>
    <property type="match status" value="1"/>
</dbReference>
<dbReference type="InterPro" id="IPR020103">
    <property type="entry name" value="PsdUridine_synth_cat_dom_sf"/>
</dbReference>
<dbReference type="OrthoDB" id="418349at2759"/>
<dbReference type="CDD" id="cd02869">
    <property type="entry name" value="PseudoU_synth_RluA_like"/>
    <property type="match status" value="1"/>
</dbReference>
<feature type="domain" description="Pseudouridine synthase RsuA/RluA-like" evidence="2">
    <location>
        <begin position="41"/>
        <end position="206"/>
    </location>
</feature>
<dbReference type="GO" id="GO:0000455">
    <property type="term" value="P:enzyme-directed rRNA pseudouridine synthesis"/>
    <property type="evidence" value="ECO:0007669"/>
    <property type="project" value="TreeGrafter"/>
</dbReference>
<protein>
    <recommendedName>
        <fullName evidence="2">Pseudouridine synthase RsuA/RluA-like domain-containing protein</fullName>
    </recommendedName>
</protein>
<evidence type="ECO:0000313" key="4">
    <source>
        <dbReference type="Proteomes" id="UP001152798"/>
    </source>
</evidence>